<protein>
    <submittedName>
        <fullName evidence="5">LptA/OstA family protein</fullName>
    </submittedName>
</protein>
<dbReference type="Proteomes" id="UP001465331">
    <property type="component" value="Unassembled WGS sequence"/>
</dbReference>
<dbReference type="Gene3D" id="2.60.450.10">
    <property type="entry name" value="Lipopolysaccharide (LPS) transport protein A like domain"/>
    <property type="match status" value="1"/>
</dbReference>
<dbReference type="PANTHER" id="PTHR36504">
    <property type="entry name" value="LIPOPOLYSACCHARIDE EXPORT SYSTEM PROTEIN LPTA"/>
    <property type="match status" value="1"/>
</dbReference>
<organism evidence="5 6">
    <name type="scientific">Sinimarinibacterium thermocellulolyticum</name>
    <dbReference type="NCBI Taxonomy" id="3170016"/>
    <lineage>
        <taxon>Bacteria</taxon>
        <taxon>Pseudomonadati</taxon>
        <taxon>Pseudomonadota</taxon>
        <taxon>Gammaproteobacteria</taxon>
        <taxon>Nevskiales</taxon>
        <taxon>Nevskiaceae</taxon>
        <taxon>Sinimarinibacterium</taxon>
    </lineage>
</organism>
<evidence type="ECO:0000256" key="1">
    <source>
        <dbReference type="ARBA" id="ARBA00022729"/>
    </source>
</evidence>
<evidence type="ECO:0000256" key="2">
    <source>
        <dbReference type="SAM" id="MobiDB-lite"/>
    </source>
</evidence>
<sequence length="198" mass="20893">MCCATERLRRLGAAALLALATIGAHAQAPTPTPADDTRALRPTGPVTLTANRGEWTEGGEMRYEGNVALESDTLKLSGERMIVTQHADGSFVAQILGAPARLDHRAREGAQGIAGQSVTAEGERIDYDSRSGVVQLQGRARLLRGGDEVAGERIDYIIAERRVRASGGRGQVRIVIQPPARGETATPSPTPTPEAPAP</sequence>
<dbReference type="PANTHER" id="PTHR36504:SF1">
    <property type="entry name" value="LIPOPOLYSACCHARIDE EXPORT SYSTEM PROTEIN LPTA"/>
    <property type="match status" value="1"/>
</dbReference>
<proteinExistence type="predicted"/>
<feature type="compositionally biased region" description="Pro residues" evidence="2">
    <location>
        <begin position="188"/>
        <end position="198"/>
    </location>
</feature>
<evidence type="ECO:0000313" key="6">
    <source>
        <dbReference type="Proteomes" id="UP001465331"/>
    </source>
</evidence>
<dbReference type="InterPro" id="IPR052037">
    <property type="entry name" value="LPS_export_LptA"/>
</dbReference>
<keyword evidence="6" id="KW-1185">Reference proteome</keyword>
<dbReference type="InterPro" id="IPR005653">
    <property type="entry name" value="OstA-like_N"/>
</dbReference>
<feature type="chain" id="PRO_5045178268" evidence="3">
    <location>
        <begin position="27"/>
        <end position="198"/>
    </location>
</feature>
<feature type="signal peptide" evidence="3">
    <location>
        <begin position="1"/>
        <end position="26"/>
    </location>
</feature>
<feature type="region of interest" description="Disordered" evidence="2">
    <location>
        <begin position="176"/>
        <end position="198"/>
    </location>
</feature>
<evidence type="ECO:0000256" key="3">
    <source>
        <dbReference type="SAM" id="SignalP"/>
    </source>
</evidence>
<name>A0ABV2AEX3_9GAMM</name>
<feature type="region of interest" description="Disordered" evidence="2">
    <location>
        <begin position="26"/>
        <end position="47"/>
    </location>
</feature>
<dbReference type="EMBL" id="JBEPIJ010000022">
    <property type="protein sequence ID" value="MES0875154.1"/>
    <property type="molecule type" value="Genomic_DNA"/>
</dbReference>
<dbReference type="RefSeq" id="WP_352890554.1">
    <property type="nucleotide sequence ID" value="NZ_JBEPIJ010000022.1"/>
</dbReference>
<evidence type="ECO:0000259" key="4">
    <source>
        <dbReference type="Pfam" id="PF03968"/>
    </source>
</evidence>
<keyword evidence="1 3" id="KW-0732">Signal</keyword>
<comment type="caution">
    <text evidence="5">The sequence shown here is derived from an EMBL/GenBank/DDBJ whole genome shotgun (WGS) entry which is preliminary data.</text>
</comment>
<gene>
    <name evidence="5" type="ORF">ABSH63_14215</name>
</gene>
<accession>A0ABV2AEX3</accession>
<reference evidence="5 6" key="1">
    <citation type="submission" date="2024-06" db="EMBL/GenBank/DDBJ databases">
        <authorList>
            <person name="Li Z."/>
            <person name="Jiang Y."/>
        </authorList>
    </citation>
    <scope>NUCLEOTIDE SEQUENCE [LARGE SCALE GENOMIC DNA]</scope>
    <source>
        <strain evidence="5 6">HSW-8</strain>
    </source>
</reference>
<dbReference type="Pfam" id="PF03968">
    <property type="entry name" value="LptD_N"/>
    <property type="match status" value="1"/>
</dbReference>
<feature type="domain" description="Organic solvent tolerance-like N-terminal" evidence="4">
    <location>
        <begin position="59"/>
        <end position="159"/>
    </location>
</feature>
<evidence type="ECO:0000313" key="5">
    <source>
        <dbReference type="EMBL" id="MES0875154.1"/>
    </source>
</evidence>